<reference evidence="1 2" key="1">
    <citation type="journal article" date="2018" name="Nat. Biotechnol.">
        <title>A standardized bacterial taxonomy based on genome phylogeny substantially revises the tree of life.</title>
        <authorList>
            <person name="Parks D.H."/>
            <person name="Chuvochina M."/>
            <person name="Waite D.W."/>
            <person name="Rinke C."/>
            <person name="Skarshewski A."/>
            <person name="Chaumeil P.A."/>
            <person name="Hugenholtz P."/>
        </authorList>
    </citation>
    <scope>NUCLEOTIDE SEQUENCE [LARGE SCALE GENOMIC DNA]</scope>
    <source>
        <strain evidence="1">UBA10948</strain>
    </source>
</reference>
<dbReference type="Proteomes" id="UP000263273">
    <property type="component" value="Unassembled WGS sequence"/>
</dbReference>
<organism evidence="1 2">
    <name type="scientific">Syntrophomonas wolfei</name>
    <dbReference type="NCBI Taxonomy" id="863"/>
    <lineage>
        <taxon>Bacteria</taxon>
        <taxon>Bacillati</taxon>
        <taxon>Bacillota</taxon>
        <taxon>Clostridia</taxon>
        <taxon>Eubacteriales</taxon>
        <taxon>Syntrophomonadaceae</taxon>
        <taxon>Syntrophomonas</taxon>
    </lineage>
</organism>
<evidence type="ECO:0000313" key="2">
    <source>
        <dbReference type="Proteomes" id="UP000263273"/>
    </source>
</evidence>
<feature type="non-terminal residue" evidence="1">
    <location>
        <position position="353"/>
    </location>
</feature>
<dbReference type="AlphaFoldDB" id="A0A354YWU4"/>
<gene>
    <name evidence="1" type="ORF">DDZ44_02020</name>
</gene>
<evidence type="ECO:0000313" key="1">
    <source>
        <dbReference type="EMBL" id="HBK52702.1"/>
    </source>
</evidence>
<comment type="caution">
    <text evidence="1">The sequence shown here is derived from an EMBL/GenBank/DDBJ whole genome shotgun (WGS) entry which is preliminary data.</text>
</comment>
<protein>
    <submittedName>
        <fullName evidence="1">Uncharacterized protein</fullName>
    </submittedName>
</protein>
<dbReference type="EMBL" id="DNZF01000042">
    <property type="protein sequence ID" value="HBK52702.1"/>
    <property type="molecule type" value="Genomic_DNA"/>
</dbReference>
<sequence>YGGTDTQNQTLAFDTAPGGGTQGGGFTITVGNKSTGAILVGADENATAANIANALNAVGATAGVTWNGVTSTYDIAFTSDPGQVIQVHPFAAAFDGGAGTVGNREMGATSAHILTFGVANGGAQGGVFRLSYNGQNTGWIAVGADSAVTAANMRVALENLSNVGAGNIAVNWNDSSQQYEIRLQGALATADIPTITLTAGPSEGYDATGPTIVETTPGVTGTTSEEQTITLVGPPTKGSFVLSYNGVQTNLIPYNANNAAIETALREIPGLSGVTVAGVVGGPFTVTFPNSMGNVNMLTATAFTTGFTGGVANIVPPAVDVYYPTDQQSIITAQEVFDSHGNKETIYYRFFKY</sequence>
<name>A0A354YWU4_9FIRM</name>
<accession>A0A354YWU4</accession>
<feature type="non-terminal residue" evidence="1">
    <location>
        <position position="1"/>
    </location>
</feature>
<proteinExistence type="predicted"/>